<dbReference type="EMBL" id="JAUUCC010000006">
    <property type="protein sequence ID" value="MEE2049694.1"/>
    <property type="molecule type" value="Genomic_DNA"/>
</dbReference>
<accession>A0ABU7KL09</accession>
<gene>
    <name evidence="2" type="ORF">Q8A49_04215</name>
</gene>
<sequence>MYHLIWRILPGPWPAKLVMALGLIAGAVALLWFVAFPWADPYLPFNDSTLDVESPES</sequence>
<dbReference type="Proteomes" id="UP001348641">
    <property type="component" value="Unassembled WGS sequence"/>
</dbReference>
<evidence type="ECO:0000256" key="1">
    <source>
        <dbReference type="SAM" id="Phobius"/>
    </source>
</evidence>
<name>A0ABU7KL09_9ACTN</name>
<evidence type="ECO:0000313" key="2">
    <source>
        <dbReference type="EMBL" id="MEE2049694.1"/>
    </source>
</evidence>
<feature type="transmembrane region" description="Helical" evidence="1">
    <location>
        <begin position="17"/>
        <end position="39"/>
    </location>
</feature>
<reference evidence="2 3" key="1">
    <citation type="submission" date="2023-07" db="EMBL/GenBank/DDBJ databases">
        <authorList>
            <person name="Girao M."/>
            <person name="Carvalho M.F."/>
        </authorList>
    </citation>
    <scope>NUCLEOTIDE SEQUENCE [LARGE SCALE GENOMIC DNA]</scope>
    <source>
        <strain evidence="2 3">66/93</strain>
    </source>
</reference>
<evidence type="ECO:0000313" key="3">
    <source>
        <dbReference type="Proteomes" id="UP001348641"/>
    </source>
</evidence>
<keyword evidence="1" id="KW-1133">Transmembrane helix</keyword>
<comment type="caution">
    <text evidence="2">The sequence shown here is derived from an EMBL/GenBank/DDBJ whole genome shotgun (WGS) entry which is preliminary data.</text>
</comment>
<dbReference type="RefSeq" id="WP_330156955.1">
    <property type="nucleotide sequence ID" value="NZ_BAAAJA010000005.1"/>
</dbReference>
<keyword evidence="1" id="KW-0812">Transmembrane</keyword>
<protein>
    <submittedName>
        <fullName evidence="2">Uncharacterized protein</fullName>
    </submittedName>
</protein>
<proteinExistence type="predicted"/>
<organism evidence="2 3">
    <name type="scientific">Nocardiopsis tropica</name>
    <dbReference type="NCBI Taxonomy" id="109330"/>
    <lineage>
        <taxon>Bacteria</taxon>
        <taxon>Bacillati</taxon>
        <taxon>Actinomycetota</taxon>
        <taxon>Actinomycetes</taxon>
        <taxon>Streptosporangiales</taxon>
        <taxon>Nocardiopsidaceae</taxon>
        <taxon>Nocardiopsis</taxon>
    </lineage>
</organism>
<keyword evidence="1" id="KW-0472">Membrane</keyword>